<dbReference type="AlphaFoldDB" id="A0A512REL8"/>
<dbReference type="PANTHER" id="PTHR43701:SF2">
    <property type="entry name" value="MEMBRANE TRANSPORTER PROTEIN YJNA-RELATED"/>
    <property type="match status" value="1"/>
</dbReference>
<name>A0A512REL8_9BACT</name>
<proteinExistence type="inferred from homology"/>
<feature type="transmembrane region" description="Helical" evidence="5">
    <location>
        <begin position="239"/>
        <end position="257"/>
    </location>
</feature>
<dbReference type="InterPro" id="IPR051598">
    <property type="entry name" value="TSUP/Inactive_protease-like"/>
</dbReference>
<evidence type="ECO:0000313" key="7">
    <source>
        <dbReference type="Proteomes" id="UP000321436"/>
    </source>
</evidence>
<keyword evidence="7" id="KW-1185">Reference proteome</keyword>
<keyword evidence="2 5" id="KW-0812">Transmembrane</keyword>
<evidence type="ECO:0000313" key="6">
    <source>
        <dbReference type="EMBL" id="GEP94137.1"/>
    </source>
</evidence>
<dbReference type="Proteomes" id="UP000321436">
    <property type="component" value="Unassembled WGS sequence"/>
</dbReference>
<feature type="transmembrane region" description="Helical" evidence="5">
    <location>
        <begin position="164"/>
        <end position="191"/>
    </location>
</feature>
<accession>A0A512REL8</accession>
<keyword evidence="4 5" id="KW-0472">Membrane</keyword>
<dbReference type="InterPro" id="IPR002781">
    <property type="entry name" value="TM_pro_TauE-like"/>
</dbReference>
<dbReference type="EMBL" id="BKAU01000001">
    <property type="protein sequence ID" value="GEP94137.1"/>
    <property type="molecule type" value="Genomic_DNA"/>
</dbReference>
<reference evidence="6 7" key="1">
    <citation type="submission" date="2019-07" db="EMBL/GenBank/DDBJ databases">
        <title>Whole genome shotgun sequence of Chitinophaga cymbidii NBRC 109752.</title>
        <authorList>
            <person name="Hosoyama A."/>
            <person name="Uohara A."/>
            <person name="Ohji S."/>
            <person name="Ichikawa N."/>
        </authorList>
    </citation>
    <scope>NUCLEOTIDE SEQUENCE [LARGE SCALE GENOMIC DNA]</scope>
    <source>
        <strain evidence="6 7">NBRC 109752</strain>
    </source>
</reference>
<dbReference type="Pfam" id="PF01925">
    <property type="entry name" value="TauE"/>
    <property type="match status" value="1"/>
</dbReference>
<evidence type="ECO:0000256" key="2">
    <source>
        <dbReference type="ARBA" id="ARBA00022692"/>
    </source>
</evidence>
<feature type="transmembrane region" description="Helical" evidence="5">
    <location>
        <begin position="113"/>
        <end position="131"/>
    </location>
</feature>
<gene>
    <name evidence="6" type="ORF">CCY01nite_03970</name>
</gene>
<keyword evidence="3 5" id="KW-1133">Transmembrane helix</keyword>
<dbReference type="PANTHER" id="PTHR43701">
    <property type="entry name" value="MEMBRANE TRANSPORTER PROTEIN MJ0441-RELATED"/>
    <property type="match status" value="1"/>
</dbReference>
<comment type="caution">
    <text evidence="6">The sequence shown here is derived from an EMBL/GenBank/DDBJ whole genome shotgun (WGS) entry which is preliminary data.</text>
</comment>
<feature type="transmembrane region" description="Helical" evidence="5">
    <location>
        <begin position="263"/>
        <end position="281"/>
    </location>
</feature>
<evidence type="ECO:0000256" key="5">
    <source>
        <dbReference type="RuleBase" id="RU363041"/>
    </source>
</evidence>
<organism evidence="6 7">
    <name type="scientific">Chitinophaga cymbidii</name>
    <dbReference type="NCBI Taxonomy" id="1096750"/>
    <lineage>
        <taxon>Bacteria</taxon>
        <taxon>Pseudomonadati</taxon>
        <taxon>Bacteroidota</taxon>
        <taxon>Chitinophagia</taxon>
        <taxon>Chitinophagales</taxon>
        <taxon>Chitinophagaceae</taxon>
        <taxon>Chitinophaga</taxon>
    </lineage>
</organism>
<protein>
    <recommendedName>
        <fullName evidence="5">Probable membrane transporter protein</fullName>
    </recommendedName>
</protein>
<comment type="similarity">
    <text evidence="5">Belongs to the 4-toluene sulfonate uptake permease (TSUP) (TC 2.A.102) family.</text>
</comment>
<feature type="transmembrane region" description="Helical" evidence="5">
    <location>
        <begin position="12"/>
        <end position="45"/>
    </location>
</feature>
<evidence type="ECO:0000256" key="3">
    <source>
        <dbReference type="ARBA" id="ARBA00022989"/>
    </source>
</evidence>
<feature type="transmembrane region" description="Helical" evidence="5">
    <location>
        <begin position="89"/>
        <end position="107"/>
    </location>
</feature>
<keyword evidence="5" id="KW-1003">Cell membrane</keyword>
<sequence length="282" mass="29856">MHYFTKIVCKDMDLLSVLLLVGLGFFIGTFGTLIGAGGGFILMPLLLLMYPDMPPDVLTSISLSVVFLNATSGSIAYARKKRIDYRSALIFAVATLPGAIAGAMITTVMSRHVFNIILGVLLIAVSVFLMLKPQQGAYAGKVNRGKCVDRHLVERTGEEHRFSFNIWTGILISFLVGFVSSLLGIGGGIIHVPALISLLNFPIHVATATSHLILAVMALAGTVVHMIQGSFWEGWQTAVSIGTGVVIGAQLGAGLSSRVKPKGIILALAGALLIVGVRLIFA</sequence>
<evidence type="ECO:0000256" key="4">
    <source>
        <dbReference type="ARBA" id="ARBA00023136"/>
    </source>
</evidence>
<feature type="transmembrane region" description="Helical" evidence="5">
    <location>
        <begin position="57"/>
        <end position="77"/>
    </location>
</feature>
<comment type="subcellular location">
    <subcellularLocation>
        <location evidence="5">Cell membrane</location>
        <topology evidence="5">Multi-pass membrane protein</topology>
    </subcellularLocation>
    <subcellularLocation>
        <location evidence="1">Membrane</location>
        <topology evidence="1">Multi-pass membrane protein</topology>
    </subcellularLocation>
</comment>
<dbReference type="GO" id="GO:0005886">
    <property type="term" value="C:plasma membrane"/>
    <property type="evidence" value="ECO:0007669"/>
    <property type="project" value="UniProtKB-SubCell"/>
</dbReference>
<feature type="transmembrane region" description="Helical" evidence="5">
    <location>
        <begin position="203"/>
        <end position="227"/>
    </location>
</feature>
<evidence type="ECO:0000256" key="1">
    <source>
        <dbReference type="ARBA" id="ARBA00004141"/>
    </source>
</evidence>